<dbReference type="Pfam" id="PF13290">
    <property type="entry name" value="CHB_HEX_C_1"/>
    <property type="match status" value="1"/>
</dbReference>
<dbReference type="EC" id="3.2.1.51" evidence="2"/>
<dbReference type="InterPro" id="IPR017853">
    <property type="entry name" value="GH"/>
</dbReference>
<evidence type="ECO:0000256" key="5">
    <source>
        <dbReference type="ARBA" id="ARBA00023295"/>
    </source>
</evidence>
<dbReference type="SMR" id="A0A1H1T5X1"/>
<dbReference type="PANTHER" id="PTHR10030:SF37">
    <property type="entry name" value="ALPHA-L-FUCOSIDASE-RELATED"/>
    <property type="match status" value="1"/>
</dbReference>
<comment type="similarity">
    <text evidence="1">Belongs to the glycosyl hydrolase 29 family.</text>
</comment>
<dbReference type="SUPFAM" id="SSF49785">
    <property type="entry name" value="Galactose-binding domain-like"/>
    <property type="match status" value="2"/>
</dbReference>
<dbReference type="Gene3D" id="3.20.20.80">
    <property type="entry name" value="Glycosidases"/>
    <property type="match status" value="1"/>
</dbReference>
<evidence type="ECO:0000259" key="7">
    <source>
        <dbReference type="PROSITE" id="PS50022"/>
    </source>
</evidence>
<dbReference type="AlphaFoldDB" id="A0A1H1T5X1"/>
<name>A0A1H1T5X1_MUCMA</name>
<dbReference type="InterPro" id="IPR008979">
    <property type="entry name" value="Galactose-bd-like_sf"/>
</dbReference>
<feature type="chain" id="PRO_5009260840" description="alpha-L-fucosidase" evidence="6">
    <location>
        <begin position="20"/>
        <end position="707"/>
    </location>
</feature>
<dbReference type="Proteomes" id="UP000199679">
    <property type="component" value="Chromosome I"/>
</dbReference>
<dbReference type="InterPro" id="IPR059177">
    <property type="entry name" value="GH29D-like_dom"/>
</dbReference>
<evidence type="ECO:0000313" key="9">
    <source>
        <dbReference type="Proteomes" id="UP000199679"/>
    </source>
</evidence>
<organism evidence="8 9">
    <name type="scientific">Mucilaginibacter mallensis</name>
    <dbReference type="NCBI Taxonomy" id="652787"/>
    <lineage>
        <taxon>Bacteria</taxon>
        <taxon>Pseudomonadati</taxon>
        <taxon>Bacteroidota</taxon>
        <taxon>Sphingobacteriia</taxon>
        <taxon>Sphingobacteriales</taxon>
        <taxon>Sphingobacteriaceae</taxon>
        <taxon>Mucilaginibacter</taxon>
    </lineage>
</organism>
<evidence type="ECO:0000256" key="2">
    <source>
        <dbReference type="ARBA" id="ARBA00012662"/>
    </source>
</evidence>
<dbReference type="PANTHER" id="PTHR10030">
    <property type="entry name" value="ALPHA-L-FUCOSIDASE"/>
    <property type="match status" value="1"/>
</dbReference>
<dbReference type="STRING" id="652787.SAMN05216490_1369"/>
<dbReference type="RefSeq" id="WP_091370594.1">
    <property type="nucleotide sequence ID" value="NZ_LT629740.1"/>
</dbReference>
<gene>
    <name evidence="8" type="ORF">SAMN05216490_1369</name>
</gene>
<protein>
    <recommendedName>
        <fullName evidence="2">alpha-L-fucosidase</fullName>
        <ecNumber evidence="2">3.2.1.51</ecNumber>
    </recommendedName>
</protein>
<accession>A0A1H1T5X1</accession>
<evidence type="ECO:0000256" key="4">
    <source>
        <dbReference type="ARBA" id="ARBA00022801"/>
    </source>
</evidence>
<dbReference type="Pfam" id="PF00754">
    <property type="entry name" value="F5_F8_type_C"/>
    <property type="match status" value="2"/>
</dbReference>
<evidence type="ECO:0000256" key="6">
    <source>
        <dbReference type="SAM" id="SignalP"/>
    </source>
</evidence>
<dbReference type="SMART" id="SM00812">
    <property type="entry name" value="Alpha_L_fucos"/>
    <property type="match status" value="1"/>
</dbReference>
<proteinExistence type="inferred from homology"/>
<keyword evidence="3 6" id="KW-0732">Signal</keyword>
<dbReference type="GO" id="GO:0004560">
    <property type="term" value="F:alpha-L-fucosidase activity"/>
    <property type="evidence" value="ECO:0007669"/>
    <property type="project" value="InterPro"/>
</dbReference>
<dbReference type="EMBL" id="LT629740">
    <property type="protein sequence ID" value="SDS55523.1"/>
    <property type="molecule type" value="Genomic_DNA"/>
</dbReference>
<dbReference type="GO" id="GO:0016139">
    <property type="term" value="P:glycoside catabolic process"/>
    <property type="evidence" value="ECO:0007669"/>
    <property type="project" value="TreeGrafter"/>
</dbReference>
<dbReference type="PROSITE" id="PS50022">
    <property type="entry name" value="FA58C_3"/>
    <property type="match status" value="1"/>
</dbReference>
<reference evidence="8 9" key="1">
    <citation type="submission" date="2016-10" db="EMBL/GenBank/DDBJ databases">
        <authorList>
            <person name="de Groot N.N."/>
        </authorList>
    </citation>
    <scope>NUCLEOTIDE SEQUENCE [LARGE SCALE GENOMIC DNA]</scope>
    <source>
        <strain evidence="8 9">MP1X4</strain>
    </source>
</reference>
<dbReference type="GO" id="GO:0006004">
    <property type="term" value="P:fucose metabolic process"/>
    <property type="evidence" value="ECO:0007669"/>
    <property type="project" value="TreeGrafter"/>
</dbReference>
<dbReference type="GO" id="GO:0005764">
    <property type="term" value="C:lysosome"/>
    <property type="evidence" value="ECO:0007669"/>
    <property type="project" value="TreeGrafter"/>
</dbReference>
<keyword evidence="9" id="KW-1185">Reference proteome</keyword>
<dbReference type="InterPro" id="IPR000421">
    <property type="entry name" value="FA58C"/>
</dbReference>
<keyword evidence="4" id="KW-0378">Hydrolase</keyword>
<feature type="signal peptide" evidence="6">
    <location>
        <begin position="1"/>
        <end position="19"/>
    </location>
</feature>
<dbReference type="Gene3D" id="2.60.120.260">
    <property type="entry name" value="Galactose-binding domain-like"/>
    <property type="match status" value="2"/>
</dbReference>
<keyword evidence="5" id="KW-0326">Glycosidase</keyword>
<evidence type="ECO:0000256" key="3">
    <source>
        <dbReference type="ARBA" id="ARBA00022729"/>
    </source>
</evidence>
<dbReference type="InterPro" id="IPR057739">
    <property type="entry name" value="Glyco_hydro_29_N"/>
</dbReference>
<evidence type="ECO:0000313" key="8">
    <source>
        <dbReference type="EMBL" id="SDS55523.1"/>
    </source>
</evidence>
<dbReference type="InterPro" id="IPR000933">
    <property type="entry name" value="Glyco_hydro_29"/>
</dbReference>
<sequence>MKKLALVLLLVITFSTAFAQAPPKPYGALPAPRQLNWQETDMYCIIHFSVATYTDKEWGYGDEDPQIFNPKHFNALQIVGAAKAGGFKGIVVVAKHHDGFCLWPTKTTEHNISKSPWKDGKGDIVREYQMACQKLRMKMGVYCSPWDRNNPLYGKPEYLTDIYQKQLKELYANYGPLFMSWHDGANGGDGYYGGERKARTIDRSTYYDWKNTWGITRKMQPGACIFGDVGPDVRWVGNEEGHAGETYWATYTPEAPDAGKEPANGYSRYETATEGIRNGKYWMPAECDVPMRNGWFYHQSQDGQSKSPYTLFDLYYKSVGRGACLDLGLSPDKDGELSDEDVNILKQFGQLVKQTFAVNLAAGASFKASNIRGGNAAKFGPAFLLDQSRYTYWATDDNVTKPRLVIDLHQPKTFNVIRLRENIKLGQRIEGAAVDAWMNGEWKEIATVSSIGANRLIRLPNNITASKVRLRITASPVCIALSDFGLFKEPVHLTAPLISRDKDGTVVISTSAPVASVHYTIDGTEPTLQTPLYSKPFSLINGGIIKARGFEAKQASEIDTKEFDLSKSGWKVVGTNPKNGNEPSNAIDENVNTVWNTLSKDSTQTINYPQEISIDMGTTQTIKAFTYLPRQDKTANGIADKYAFYTSNDGINWQQAATGEFSNIRSNPVEQLIPLAQPVSCRYFKFAVLHVVGGNGVAVAELGLKVK</sequence>
<dbReference type="SUPFAM" id="SSF51445">
    <property type="entry name" value="(Trans)glycosidases"/>
    <property type="match status" value="1"/>
</dbReference>
<feature type="domain" description="F5/8 type C" evidence="7">
    <location>
        <begin position="552"/>
        <end position="707"/>
    </location>
</feature>
<dbReference type="OrthoDB" id="107551at2"/>
<evidence type="ECO:0000256" key="1">
    <source>
        <dbReference type="ARBA" id="ARBA00007951"/>
    </source>
</evidence>
<dbReference type="Pfam" id="PF01120">
    <property type="entry name" value="Alpha_L_fucos"/>
    <property type="match status" value="1"/>
</dbReference>